<organism evidence="2 3">
    <name type="scientific">Parafrankia irregularis</name>
    <dbReference type="NCBI Taxonomy" id="795642"/>
    <lineage>
        <taxon>Bacteria</taxon>
        <taxon>Bacillati</taxon>
        <taxon>Actinomycetota</taxon>
        <taxon>Actinomycetes</taxon>
        <taxon>Frankiales</taxon>
        <taxon>Frankiaceae</taxon>
        <taxon>Parafrankia</taxon>
    </lineage>
</organism>
<dbReference type="Gene3D" id="1.10.10.10">
    <property type="entry name" value="Winged helix-like DNA-binding domain superfamily/Winged helix DNA-binding domain"/>
    <property type="match status" value="1"/>
</dbReference>
<dbReference type="Proteomes" id="UP000198802">
    <property type="component" value="Unassembled WGS sequence"/>
</dbReference>
<dbReference type="PANTHER" id="PTHR33164">
    <property type="entry name" value="TRANSCRIPTIONAL REGULATOR, MARR FAMILY"/>
    <property type="match status" value="1"/>
</dbReference>
<dbReference type="PROSITE" id="PS50995">
    <property type="entry name" value="HTH_MARR_2"/>
    <property type="match status" value="1"/>
</dbReference>
<sequence>MVRDNSTVAGAGDVARAGDVGRAGEVVDARGMRAWRQLLRAHAHVTRLLEAELDAAHQLPLAFYDVLVQLSEAPDHQLRMSELAHKVLLSRSGLTRLVDRMEREGLVERRSCPSDARGTLAVLTDAGFSRLRDASGTHLRGVARHVLNHFTPEEQDVIAELLGRLGTSDIPPATH</sequence>
<keyword evidence="2" id="KW-0238">DNA-binding</keyword>
<proteinExistence type="predicted"/>
<evidence type="ECO:0000313" key="2">
    <source>
        <dbReference type="EMBL" id="CUU58627.1"/>
    </source>
</evidence>
<accession>A0A0S4QSZ6</accession>
<dbReference type="EMBL" id="FAOZ01000021">
    <property type="protein sequence ID" value="CUU58627.1"/>
    <property type="molecule type" value="Genomic_DNA"/>
</dbReference>
<dbReference type="GO" id="GO:0006950">
    <property type="term" value="P:response to stress"/>
    <property type="evidence" value="ECO:0007669"/>
    <property type="project" value="TreeGrafter"/>
</dbReference>
<dbReference type="InterPro" id="IPR036390">
    <property type="entry name" value="WH_DNA-bd_sf"/>
</dbReference>
<dbReference type="SMART" id="SM00347">
    <property type="entry name" value="HTH_MARR"/>
    <property type="match status" value="1"/>
</dbReference>
<keyword evidence="3" id="KW-1185">Reference proteome</keyword>
<feature type="domain" description="HTH marR-type" evidence="1">
    <location>
        <begin position="35"/>
        <end position="167"/>
    </location>
</feature>
<reference evidence="3" key="1">
    <citation type="submission" date="2015-11" db="EMBL/GenBank/DDBJ databases">
        <authorList>
            <person name="Varghese N."/>
        </authorList>
    </citation>
    <scope>NUCLEOTIDE SEQUENCE [LARGE SCALE GENOMIC DNA]</scope>
    <source>
        <strain evidence="3">DSM 45899</strain>
    </source>
</reference>
<dbReference type="AlphaFoldDB" id="A0A0S4QSZ6"/>
<dbReference type="PRINTS" id="PR00598">
    <property type="entry name" value="HTHMARR"/>
</dbReference>
<dbReference type="GO" id="GO:0003700">
    <property type="term" value="F:DNA-binding transcription factor activity"/>
    <property type="evidence" value="ECO:0007669"/>
    <property type="project" value="InterPro"/>
</dbReference>
<dbReference type="SUPFAM" id="SSF46785">
    <property type="entry name" value="Winged helix' DNA-binding domain"/>
    <property type="match status" value="1"/>
</dbReference>
<dbReference type="InterPro" id="IPR000835">
    <property type="entry name" value="HTH_MarR-typ"/>
</dbReference>
<dbReference type="PANTHER" id="PTHR33164:SF99">
    <property type="entry name" value="MARR FAMILY REGULATORY PROTEIN"/>
    <property type="match status" value="1"/>
</dbReference>
<dbReference type="InterPro" id="IPR036388">
    <property type="entry name" value="WH-like_DNA-bd_sf"/>
</dbReference>
<evidence type="ECO:0000259" key="1">
    <source>
        <dbReference type="PROSITE" id="PS50995"/>
    </source>
</evidence>
<protein>
    <submittedName>
        <fullName evidence="2">DNA-binding transcriptional regulator, MarR family</fullName>
    </submittedName>
</protein>
<dbReference type="InterPro" id="IPR039422">
    <property type="entry name" value="MarR/SlyA-like"/>
</dbReference>
<dbReference type="Pfam" id="PF12802">
    <property type="entry name" value="MarR_2"/>
    <property type="match status" value="1"/>
</dbReference>
<evidence type="ECO:0000313" key="3">
    <source>
        <dbReference type="Proteomes" id="UP000198802"/>
    </source>
</evidence>
<gene>
    <name evidence="2" type="ORF">Ga0074812_1213</name>
</gene>
<name>A0A0S4QSZ6_9ACTN</name>
<dbReference type="GO" id="GO:0003677">
    <property type="term" value="F:DNA binding"/>
    <property type="evidence" value="ECO:0007669"/>
    <property type="project" value="UniProtKB-KW"/>
</dbReference>